<accession>A0A7J0BW33</accession>
<evidence type="ECO:0000313" key="2">
    <source>
        <dbReference type="Proteomes" id="UP000503820"/>
    </source>
</evidence>
<evidence type="ECO:0000313" key="1">
    <source>
        <dbReference type="EMBL" id="GFM37898.1"/>
    </source>
</evidence>
<proteinExistence type="predicted"/>
<gene>
    <name evidence="1" type="ORF">DSM19430T_25820</name>
</gene>
<dbReference type="EMBL" id="BLVP01000010">
    <property type="protein sequence ID" value="GFM37898.1"/>
    <property type="molecule type" value="Genomic_DNA"/>
</dbReference>
<comment type="caution">
    <text evidence="1">The sequence shown here is derived from an EMBL/GenBank/DDBJ whole genome shotgun (WGS) entry which is preliminary data.</text>
</comment>
<name>A0A7J0BW33_9BACT</name>
<reference evidence="1 2" key="1">
    <citation type="submission" date="2020-05" db="EMBL/GenBank/DDBJ databases">
        <title>Draft genome sequence of Desulfovibrio psychrotolerans JS1T.</title>
        <authorList>
            <person name="Ueno A."/>
            <person name="Tamazawa S."/>
            <person name="Tamamura S."/>
            <person name="Murakami T."/>
            <person name="Kiyama T."/>
            <person name="Inomata H."/>
            <person name="Amano Y."/>
            <person name="Miyakawa K."/>
            <person name="Tamaki H."/>
            <person name="Naganuma T."/>
            <person name="Kaneko K."/>
        </authorList>
    </citation>
    <scope>NUCLEOTIDE SEQUENCE [LARGE SCALE GENOMIC DNA]</scope>
    <source>
        <strain evidence="1 2">JS1</strain>
    </source>
</reference>
<dbReference type="AlphaFoldDB" id="A0A7J0BW33"/>
<dbReference type="Proteomes" id="UP000503820">
    <property type="component" value="Unassembled WGS sequence"/>
</dbReference>
<sequence length="174" mass="19524">MGMGTGNPDTDSASFTPQGSIALMRGVIDRNTSTVLLDMMSENESVKTIVMQHVPGSTGYRENREAARMLKDYRLATHVPADGYISPEGLDFFIGGWKRTAASGARIAVSSWYDGQTYGADLPRHHSLHFGYLAWYRDHGIPDDFYWFSLQAAPKGEYHILTQDELLQYRIITQ</sequence>
<protein>
    <submittedName>
        <fullName evidence="1">Uncharacterized protein</fullName>
    </submittedName>
</protein>
<organism evidence="1 2">
    <name type="scientific">Desulfovibrio psychrotolerans</name>
    <dbReference type="NCBI Taxonomy" id="415242"/>
    <lineage>
        <taxon>Bacteria</taxon>
        <taxon>Pseudomonadati</taxon>
        <taxon>Thermodesulfobacteriota</taxon>
        <taxon>Desulfovibrionia</taxon>
        <taxon>Desulfovibrionales</taxon>
        <taxon>Desulfovibrionaceae</taxon>
        <taxon>Desulfovibrio</taxon>
    </lineage>
</organism>
<keyword evidence="2" id="KW-1185">Reference proteome</keyword>